<dbReference type="NCBIfam" id="TIGR02286">
    <property type="entry name" value="PaaD"/>
    <property type="match status" value="1"/>
</dbReference>
<dbReference type="Proteomes" id="UP000565576">
    <property type="component" value="Unassembled WGS sequence"/>
</dbReference>
<dbReference type="EMBL" id="JACHBG010000007">
    <property type="protein sequence ID" value="MBB6486350.1"/>
    <property type="molecule type" value="Genomic_DNA"/>
</dbReference>
<gene>
    <name evidence="4" type="ORF">GGD46_003645</name>
</gene>
<dbReference type="RefSeq" id="WP_184706211.1">
    <property type="nucleotide sequence ID" value="NZ_JACHBG010000007.1"/>
</dbReference>
<comment type="caution">
    <text evidence="4">The sequence shown here is derived from an EMBL/GenBank/DDBJ whole genome shotgun (WGS) entry which is preliminary data.</text>
</comment>
<dbReference type="PANTHER" id="PTHR42856">
    <property type="entry name" value="ACYL-COENZYME A THIOESTERASE PAAI"/>
    <property type="match status" value="1"/>
</dbReference>
<dbReference type="Gene3D" id="3.10.129.10">
    <property type="entry name" value="Hotdog Thioesterase"/>
    <property type="match status" value="1"/>
</dbReference>
<keyword evidence="2 4" id="KW-0378">Hydrolase</keyword>
<dbReference type="InterPro" id="IPR006683">
    <property type="entry name" value="Thioestr_dom"/>
</dbReference>
<dbReference type="InterPro" id="IPR052723">
    <property type="entry name" value="Acyl-CoA_thioesterase_PaaI"/>
</dbReference>
<dbReference type="CDD" id="cd03443">
    <property type="entry name" value="PaaI_thioesterase"/>
    <property type="match status" value="1"/>
</dbReference>
<proteinExistence type="inferred from homology"/>
<evidence type="ECO:0000256" key="1">
    <source>
        <dbReference type="ARBA" id="ARBA00008324"/>
    </source>
</evidence>
<dbReference type="Pfam" id="PF03061">
    <property type="entry name" value="4HBT"/>
    <property type="match status" value="1"/>
</dbReference>
<organism evidence="4 5">
    <name type="scientific">Rhizobium lusitanum</name>
    <dbReference type="NCBI Taxonomy" id="293958"/>
    <lineage>
        <taxon>Bacteria</taxon>
        <taxon>Pseudomonadati</taxon>
        <taxon>Pseudomonadota</taxon>
        <taxon>Alphaproteobacteria</taxon>
        <taxon>Hyphomicrobiales</taxon>
        <taxon>Rhizobiaceae</taxon>
        <taxon>Rhizobium/Agrobacterium group</taxon>
        <taxon>Rhizobium</taxon>
    </lineage>
</organism>
<evidence type="ECO:0000259" key="3">
    <source>
        <dbReference type="Pfam" id="PF03061"/>
    </source>
</evidence>
<comment type="similarity">
    <text evidence="1">Belongs to the thioesterase PaaI family.</text>
</comment>
<protein>
    <submittedName>
        <fullName evidence="4">Acyl-CoA thioesterase</fullName>
        <ecNumber evidence="4">3.1.2.-</ecNumber>
    </submittedName>
</protein>
<dbReference type="AlphaFoldDB" id="A0A7X0ISS2"/>
<dbReference type="InterPro" id="IPR029069">
    <property type="entry name" value="HotDog_dom_sf"/>
</dbReference>
<name>A0A7X0ISS2_9HYPH</name>
<dbReference type="GO" id="GO:0016289">
    <property type="term" value="F:acyl-CoA hydrolase activity"/>
    <property type="evidence" value="ECO:0007669"/>
    <property type="project" value="UniProtKB-ARBA"/>
</dbReference>
<dbReference type="EC" id="3.1.2.-" evidence="4"/>
<dbReference type="NCBIfam" id="TIGR00369">
    <property type="entry name" value="unchar_dom_1"/>
    <property type="match status" value="1"/>
</dbReference>
<accession>A0A7X0ISS2</accession>
<evidence type="ECO:0000256" key="2">
    <source>
        <dbReference type="ARBA" id="ARBA00022801"/>
    </source>
</evidence>
<dbReference type="PANTHER" id="PTHR42856:SF1">
    <property type="entry name" value="ACYL-COENZYME A THIOESTERASE PAAI"/>
    <property type="match status" value="1"/>
</dbReference>
<reference evidence="4 5" key="1">
    <citation type="submission" date="2020-08" db="EMBL/GenBank/DDBJ databases">
        <title>Genomic Encyclopedia of Type Strains, Phase IV (KMG-V): Genome sequencing to study the core and pangenomes of soil and plant-associated prokaryotes.</title>
        <authorList>
            <person name="Whitman W."/>
        </authorList>
    </citation>
    <scope>NUCLEOTIDE SEQUENCE [LARGE SCALE GENOMIC DNA]</scope>
    <source>
        <strain evidence="4 5">SEMIA 4060</strain>
    </source>
</reference>
<evidence type="ECO:0000313" key="5">
    <source>
        <dbReference type="Proteomes" id="UP000565576"/>
    </source>
</evidence>
<feature type="domain" description="Thioesterase" evidence="3">
    <location>
        <begin position="56"/>
        <end position="130"/>
    </location>
</feature>
<dbReference type="FunFam" id="3.10.129.10:FF:000022">
    <property type="entry name" value="Phenylacetic acid degradation protein"/>
    <property type="match status" value="1"/>
</dbReference>
<dbReference type="SUPFAM" id="SSF54637">
    <property type="entry name" value="Thioesterase/thiol ester dehydrase-isomerase"/>
    <property type="match status" value="1"/>
</dbReference>
<dbReference type="InterPro" id="IPR003736">
    <property type="entry name" value="PAAI_dom"/>
</dbReference>
<sequence length="147" mass="15872">MSLTENLSPQELAQACAKSMWEDDNATRLLGMELTAVAPGEATISMDVTEAMTNGHGTCHGGYIFTLADSAFAFACNTYNQRTVGQHCSVTYISPAFRGDRLTAAAREVSRRGRGGIYDIAITNQHGEQIAEFRGHSRSVKGTLLPE</sequence>
<dbReference type="InterPro" id="IPR011973">
    <property type="entry name" value="PaaD"/>
</dbReference>
<evidence type="ECO:0000313" key="4">
    <source>
        <dbReference type="EMBL" id="MBB6486350.1"/>
    </source>
</evidence>